<dbReference type="AlphaFoldDB" id="A0A841JD51"/>
<name>A0A841JD51_9SPHI</name>
<proteinExistence type="predicted"/>
<gene>
    <name evidence="2" type="ORF">HDF22_000122</name>
</gene>
<protein>
    <submittedName>
        <fullName evidence="2">Lysophospholipase L1-like esterase</fullName>
    </submittedName>
</protein>
<dbReference type="GO" id="GO:0016788">
    <property type="term" value="F:hydrolase activity, acting on ester bonds"/>
    <property type="evidence" value="ECO:0007669"/>
    <property type="project" value="UniProtKB-ARBA"/>
</dbReference>
<dbReference type="Pfam" id="PF13472">
    <property type="entry name" value="Lipase_GDSL_2"/>
    <property type="match status" value="1"/>
</dbReference>
<dbReference type="SUPFAM" id="SSF52266">
    <property type="entry name" value="SGNH hydrolase"/>
    <property type="match status" value="1"/>
</dbReference>
<dbReference type="Proteomes" id="UP000548326">
    <property type="component" value="Unassembled WGS sequence"/>
</dbReference>
<comment type="caution">
    <text evidence="2">The sequence shown here is derived from an EMBL/GenBank/DDBJ whole genome shotgun (WGS) entry which is preliminary data.</text>
</comment>
<dbReference type="RefSeq" id="WP_183584963.1">
    <property type="nucleotide sequence ID" value="NZ_JACHCA010000001.1"/>
</dbReference>
<feature type="domain" description="SGNH hydrolase-type esterase" evidence="1">
    <location>
        <begin position="42"/>
        <end position="185"/>
    </location>
</feature>
<evidence type="ECO:0000259" key="1">
    <source>
        <dbReference type="Pfam" id="PF13472"/>
    </source>
</evidence>
<dbReference type="InterPro" id="IPR036514">
    <property type="entry name" value="SGNH_hydro_sf"/>
</dbReference>
<sequence length="203" mass="23853">MYWYEEEVKGLEKERMKLIYEPSTLFYGSSSIRLWDTLFDDFKPFKPANLGFGGSTLAACSWFFDRIVAPYDAKSIVVYAGDNDLGDGRHPEEIFIFFEQLANQIAQRFDAIPCYYVSIKPSIARWDLINSLRYTNNIIENEIIKRDDNWKFINIYNKMLNKDGYPDKEYFQADGLHLSKKGYALWKQAIYARLSENFHAELI</sequence>
<accession>A0A841JD51</accession>
<dbReference type="Gene3D" id="3.40.50.1110">
    <property type="entry name" value="SGNH hydrolase"/>
    <property type="match status" value="1"/>
</dbReference>
<dbReference type="EMBL" id="JACHCA010000001">
    <property type="protein sequence ID" value="MBB6126021.1"/>
    <property type="molecule type" value="Genomic_DNA"/>
</dbReference>
<dbReference type="InterPro" id="IPR013830">
    <property type="entry name" value="SGNH_hydro"/>
</dbReference>
<evidence type="ECO:0000313" key="3">
    <source>
        <dbReference type="Proteomes" id="UP000548326"/>
    </source>
</evidence>
<evidence type="ECO:0000313" key="2">
    <source>
        <dbReference type="EMBL" id="MBB6126021.1"/>
    </source>
</evidence>
<reference evidence="2 3" key="1">
    <citation type="submission" date="2020-08" db="EMBL/GenBank/DDBJ databases">
        <title>Genomic Encyclopedia of Type Strains, Phase IV (KMG-V): Genome sequencing to study the core and pangenomes of soil and plant-associated prokaryotes.</title>
        <authorList>
            <person name="Whitman W."/>
        </authorList>
    </citation>
    <scope>NUCLEOTIDE SEQUENCE [LARGE SCALE GENOMIC DNA]</scope>
    <source>
        <strain evidence="2 3">MP601</strain>
    </source>
</reference>
<organism evidence="2 3">
    <name type="scientific">Mucilaginibacter lappiensis</name>
    <dbReference type="NCBI Taxonomy" id="354630"/>
    <lineage>
        <taxon>Bacteria</taxon>
        <taxon>Pseudomonadati</taxon>
        <taxon>Bacteroidota</taxon>
        <taxon>Sphingobacteriia</taxon>
        <taxon>Sphingobacteriales</taxon>
        <taxon>Sphingobacteriaceae</taxon>
        <taxon>Mucilaginibacter</taxon>
    </lineage>
</organism>